<evidence type="ECO:0000313" key="1">
    <source>
        <dbReference type="EMBL" id="EFC53282.1"/>
    </source>
</evidence>
<reference evidence="1 2" key="1">
    <citation type="submission" date="2010-01" db="EMBL/GenBank/DDBJ databases">
        <authorList>
            <person name="Weinstock G."/>
            <person name="Sodergren E."/>
            <person name="Clifton S."/>
            <person name="Fulton L."/>
            <person name="Fulton B."/>
            <person name="Courtney L."/>
            <person name="Fronick C."/>
            <person name="Harrison M."/>
            <person name="Strong C."/>
            <person name="Farmer C."/>
            <person name="Delahaunty K."/>
            <person name="Markovic C."/>
            <person name="Hall O."/>
            <person name="Minx P."/>
            <person name="Tomlinson C."/>
            <person name="Mitreva M."/>
            <person name="Nelson J."/>
            <person name="Hou S."/>
            <person name="Wollam A."/>
            <person name="Pepin K.H."/>
            <person name="Johnson M."/>
            <person name="Bhonagiri V."/>
            <person name="Nash W.E."/>
            <person name="Warren W."/>
            <person name="Chinwalla A."/>
            <person name="Mardis E.R."/>
            <person name="Wilson R.K."/>
        </authorList>
    </citation>
    <scope>NUCLEOTIDE SEQUENCE [LARGE SCALE GENOMIC DNA]</scope>
    <source>
        <strain evidence="1 2">NJ9703</strain>
    </source>
</reference>
<comment type="caution">
    <text evidence="1">The sequence shown here is derived from an EMBL/GenBank/DDBJ whole genome shotgun (WGS) entry which is preliminary data.</text>
</comment>
<protein>
    <submittedName>
        <fullName evidence="1">Uncharacterized protein</fullName>
    </submittedName>
</protein>
<gene>
    <name evidence="1" type="ORF">NEISUBOT_03284</name>
</gene>
<sequence length="192" mass="21121">MCAGVFEQGKLDVEAVVRQPADTQREIDFFRMVVADGFVQFHQGAAFFGYHQKAAGVFVEAVDEFEITRFGTGAADLFDDAEAHAAAAVDGNAGRFVDDQKRIVFVNDVKLACWRGLVFSRPLFFCDAYRRNANSIACLNAVVGFAAFFVQPHFAGADNAVDMAFRDAFEDFYQIVIKALAFLVFGNGNQAD</sequence>
<accession>A0A9W5IT33</accession>
<dbReference type="AlphaFoldDB" id="A0A9W5IT33"/>
<evidence type="ECO:0000313" key="2">
    <source>
        <dbReference type="Proteomes" id="UP000004621"/>
    </source>
</evidence>
<proteinExistence type="predicted"/>
<organism evidence="1 2">
    <name type="scientific">Neisseria subflava NJ9703</name>
    <dbReference type="NCBI Taxonomy" id="546268"/>
    <lineage>
        <taxon>Bacteria</taxon>
        <taxon>Pseudomonadati</taxon>
        <taxon>Pseudomonadota</taxon>
        <taxon>Betaproteobacteria</taxon>
        <taxon>Neisseriales</taxon>
        <taxon>Neisseriaceae</taxon>
        <taxon>Neisseria</taxon>
    </lineage>
</organism>
<dbReference type="Proteomes" id="UP000004621">
    <property type="component" value="Unassembled WGS sequence"/>
</dbReference>
<name>A0A9W5IT33_NEISU</name>
<dbReference type="EMBL" id="ACEO02000001">
    <property type="protein sequence ID" value="EFC53282.1"/>
    <property type="molecule type" value="Genomic_DNA"/>
</dbReference>